<feature type="signal peptide" evidence="2">
    <location>
        <begin position="1"/>
        <end position="26"/>
    </location>
</feature>
<dbReference type="SUPFAM" id="SSF53474">
    <property type="entry name" value="alpha/beta-Hydrolases"/>
    <property type="match status" value="1"/>
</dbReference>
<comment type="similarity">
    <text evidence="1">Belongs to the 'GDXG' lipolytic enzyme family.</text>
</comment>
<keyword evidence="2" id="KW-0732">Signal</keyword>
<reference evidence="4 5" key="1">
    <citation type="journal article" date="2021" name="Comput. Struct. Biotechnol. J.">
        <title>De novo genome assembly of the potent medicinal plant Rehmannia glutinosa using nanopore technology.</title>
        <authorList>
            <person name="Ma L."/>
            <person name="Dong C."/>
            <person name="Song C."/>
            <person name="Wang X."/>
            <person name="Zheng X."/>
            <person name="Niu Y."/>
            <person name="Chen S."/>
            <person name="Feng W."/>
        </authorList>
    </citation>
    <scope>NUCLEOTIDE SEQUENCE [LARGE SCALE GENOMIC DNA]</scope>
    <source>
        <strain evidence="4">DH-2019</strain>
    </source>
</reference>
<comment type="caution">
    <text evidence="4">The sequence shown here is derived from an EMBL/GenBank/DDBJ whole genome shotgun (WGS) entry which is preliminary data.</text>
</comment>
<feature type="domain" description="Alpha/beta hydrolase fold-3" evidence="3">
    <location>
        <begin position="99"/>
        <end position="312"/>
    </location>
</feature>
<dbReference type="EMBL" id="JABTTQ020001081">
    <property type="protein sequence ID" value="KAK6135678.1"/>
    <property type="molecule type" value="Genomic_DNA"/>
</dbReference>
<protein>
    <recommendedName>
        <fullName evidence="3">Alpha/beta hydrolase fold-3 domain-containing protein</fullName>
    </recommendedName>
</protein>
<proteinExistence type="inferred from homology"/>
<evidence type="ECO:0000256" key="1">
    <source>
        <dbReference type="ARBA" id="ARBA00010515"/>
    </source>
</evidence>
<evidence type="ECO:0000256" key="2">
    <source>
        <dbReference type="SAM" id="SignalP"/>
    </source>
</evidence>
<dbReference type="InterPro" id="IPR013094">
    <property type="entry name" value="AB_hydrolase_3"/>
</dbReference>
<evidence type="ECO:0000313" key="5">
    <source>
        <dbReference type="Proteomes" id="UP001318860"/>
    </source>
</evidence>
<feature type="chain" id="PRO_5045908539" description="Alpha/beta hydrolase fold-3 domain-containing protein" evidence="2">
    <location>
        <begin position="27"/>
        <end position="338"/>
    </location>
</feature>
<organism evidence="4 5">
    <name type="scientific">Rehmannia glutinosa</name>
    <name type="common">Chinese foxglove</name>
    <dbReference type="NCBI Taxonomy" id="99300"/>
    <lineage>
        <taxon>Eukaryota</taxon>
        <taxon>Viridiplantae</taxon>
        <taxon>Streptophyta</taxon>
        <taxon>Embryophyta</taxon>
        <taxon>Tracheophyta</taxon>
        <taxon>Spermatophyta</taxon>
        <taxon>Magnoliopsida</taxon>
        <taxon>eudicotyledons</taxon>
        <taxon>Gunneridae</taxon>
        <taxon>Pentapetalae</taxon>
        <taxon>asterids</taxon>
        <taxon>lamiids</taxon>
        <taxon>Lamiales</taxon>
        <taxon>Orobanchaceae</taxon>
        <taxon>Rehmannieae</taxon>
        <taxon>Rehmannia</taxon>
    </lineage>
</organism>
<evidence type="ECO:0000313" key="4">
    <source>
        <dbReference type="EMBL" id="KAK6135678.1"/>
    </source>
</evidence>
<dbReference type="PANTHER" id="PTHR23024:SF467">
    <property type="entry name" value="CARBOXYLESTERASE 12-RELATED"/>
    <property type="match status" value="1"/>
</dbReference>
<gene>
    <name evidence="4" type="ORF">DH2020_030581</name>
</gene>
<dbReference type="Pfam" id="PF07859">
    <property type="entry name" value="Abhydrolase_3"/>
    <property type="match status" value="1"/>
</dbReference>
<dbReference type="InterPro" id="IPR029058">
    <property type="entry name" value="AB_hydrolase_fold"/>
</dbReference>
<dbReference type="Proteomes" id="UP001318860">
    <property type="component" value="Unassembled WGS sequence"/>
</dbReference>
<keyword evidence="5" id="KW-1185">Reference proteome</keyword>
<dbReference type="Gene3D" id="3.40.50.1820">
    <property type="entry name" value="alpha/beta hydrolase"/>
    <property type="match status" value="1"/>
</dbReference>
<accession>A0ABR0VM49</accession>
<sequence length="338" mass="37507">MLFTMSIKTFIFLNLLIFISLSPSISTNTSNILYDIFPFIRVYTDGTIQRFIGTDVVPPSIDPTAGVRSKDIIIGPILNLTARLFLPKTADPGNKIPLLVYFHGGGFFTESASSPSYQTHLNSVVGEANVVAVSVNYRLAPEHPLPIGYEDSWLALKWVFNGTEDWIKNYVDFGRVFVGGDSAGANIAHNMAIRVGLDKTGRVSLNGLFLNCPHFWGKKPIGSGEVSNKQVKSVMENIWVRAYPNTMGFDDPLLNPGLDPNLWRLGCRRVLVYVAGNDILRGRGFYYKEALRKSKWKGVVKVVEAQGEEHDFGVRFPNTTNAIKLVKRFASFLNGGQV</sequence>
<evidence type="ECO:0000259" key="3">
    <source>
        <dbReference type="Pfam" id="PF07859"/>
    </source>
</evidence>
<dbReference type="PANTHER" id="PTHR23024">
    <property type="entry name" value="ARYLACETAMIDE DEACETYLASE"/>
    <property type="match status" value="1"/>
</dbReference>
<dbReference type="InterPro" id="IPR050466">
    <property type="entry name" value="Carboxylest/Gibb_receptor"/>
</dbReference>
<name>A0ABR0VM49_REHGL</name>